<evidence type="ECO:0000256" key="1">
    <source>
        <dbReference type="SAM" id="SignalP"/>
    </source>
</evidence>
<dbReference type="AlphaFoldDB" id="A0A653CZR8"/>
<proteinExistence type="predicted"/>
<protein>
    <submittedName>
        <fullName evidence="2">Uncharacterized protein</fullName>
    </submittedName>
</protein>
<dbReference type="EMBL" id="CAACVG010009495">
    <property type="protein sequence ID" value="VEN53416.1"/>
    <property type="molecule type" value="Genomic_DNA"/>
</dbReference>
<name>A0A653CZR8_CALMS</name>
<accession>A0A653CZR8</accession>
<feature type="chain" id="PRO_5024885126" evidence="1">
    <location>
        <begin position="20"/>
        <end position="62"/>
    </location>
</feature>
<feature type="non-terminal residue" evidence="2">
    <location>
        <position position="62"/>
    </location>
</feature>
<reference evidence="2 3" key="1">
    <citation type="submission" date="2019-01" db="EMBL/GenBank/DDBJ databases">
        <authorList>
            <person name="Sayadi A."/>
        </authorList>
    </citation>
    <scope>NUCLEOTIDE SEQUENCE [LARGE SCALE GENOMIC DNA]</scope>
</reference>
<dbReference type="OrthoDB" id="26719at2759"/>
<organism evidence="2 3">
    <name type="scientific">Callosobruchus maculatus</name>
    <name type="common">Southern cowpea weevil</name>
    <name type="synonym">Pulse bruchid</name>
    <dbReference type="NCBI Taxonomy" id="64391"/>
    <lineage>
        <taxon>Eukaryota</taxon>
        <taxon>Metazoa</taxon>
        <taxon>Ecdysozoa</taxon>
        <taxon>Arthropoda</taxon>
        <taxon>Hexapoda</taxon>
        <taxon>Insecta</taxon>
        <taxon>Pterygota</taxon>
        <taxon>Neoptera</taxon>
        <taxon>Endopterygota</taxon>
        <taxon>Coleoptera</taxon>
        <taxon>Polyphaga</taxon>
        <taxon>Cucujiformia</taxon>
        <taxon>Chrysomeloidea</taxon>
        <taxon>Chrysomelidae</taxon>
        <taxon>Bruchinae</taxon>
        <taxon>Bruchini</taxon>
        <taxon>Callosobruchus</taxon>
    </lineage>
</organism>
<gene>
    <name evidence="2" type="ORF">CALMAC_LOCUS13220</name>
</gene>
<dbReference type="Proteomes" id="UP000410492">
    <property type="component" value="Unassembled WGS sequence"/>
</dbReference>
<evidence type="ECO:0000313" key="3">
    <source>
        <dbReference type="Proteomes" id="UP000410492"/>
    </source>
</evidence>
<evidence type="ECO:0000313" key="2">
    <source>
        <dbReference type="EMBL" id="VEN53416.1"/>
    </source>
</evidence>
<sequence>MVAIYVTLFLIVCANVINSQYYNEYECNNALLERAQLSATSSMSGRGPENAILYGILPNGHC</sequence>
<keyword evidence="3" id="KW-1185">Reference proteome</keyword>
<keyword evidence="1" id="KW-0732">Signal</keyword>
<feature type="signal peptide" evidence="1">
    <location>
        <begin position="1"/>
        <end position="19"/>
    </location>
</feature>